<sequence>MTNIFIISPEDILYQMKLSCQLPDMIAAIATRKIITDAADQVGIKIQSKELQQAADNMRLLKKLVKAKDTEIWLEKHYLSLNEFKKLVEISLLSAKLAHHLLAEQVEPFFFTHQLDYVKSITYEVILDDEDLAWQLFYAIQENKISFPDIAQQYIKEPELRRVGGYCGIRCRGDFIPEIAAYVFTAHPPKIIKPILTHKGVHLIWVEEIIQPHLDEVLRCKILRDLFAAWLQQQLEEIKLVVQI</sequence>
<keyword evidence="4" id="KW-1185">Reference proteome</keyword>
<keyword evidence="1" id="KW-0413">Isomerase</keyword>
<evidence type="ECO:0000313" key="4">
    <source>
        <dbReference type="Proteomes" id="UP000218287"/>
    </source>
</evidence>
<evidence type="ECO:0000256" key="1">
    <source>
        <dbReference type="PROSITE-ProRule" id="PRU00278"/>
    </source>
</evidence>
<dbReference type="InterPro" id="IPR000297">
    <property type="entry name" value="PPIase_PpiC"/>
</dbReference>
<evidence type="ECO:0000259" key="2">
    <source>
        <dbReference type="PROSITE" id="PS50198"/>
    </source>
</evidence>
<proteinExistence type="predicted"/>
<name>A0A1Z4GGZ2_9CYAN</name>
<dbReference type="Proteomes" id="UP000218287">
    <property type="component" value="Chromosome"/>
</dbReference>
<accession>A0A1Z4GGZ2</accession>
<dbReference type="GO" id="GO:0003755">
    <property type="term" value="F:peptidyl-prolyl cis-trans isomerase activity"/>
    <property type="evidence" value="ECO:0007669"/>
    <property type="project" value="UniProtKB-KW"/>
</dbReference>
<feature type="domain" description="PpiC" evidence="2">
    <location>
        <begin position="98"/>
        <end position="208"/>
    </location>
</feature>
<keyword evidence="1" id="KW-0697">Rotamase</keyword>
<dbReference type="EMBL" id="AP018174">
    <property type="protein sequence ID" value="BAY16749.1"/>
    <property type="molecule type" value="Genomic_DNA"/>
</dbReference>
<dbReference type="InterPro" id="IPR046357">
    <property type="entry name" value="PPIase_dom_sf"/>
</dbReference>
<dbReference type="AlphaFoldDB" id="A0A1Z4GGZ2"/>
<organism evidence="3 4">
    <name type="scientific">Anabaenopsis circularis NIES-21</name>
    <dbReference type="NCBI Taxonomy" id="1085406"/>
    <lineage>
        <taxon>Bacteria</taxon>
        <taxon>Bacillati</taxon>
        <taxon>Cyanobacteriota</taxon>
        <taxon>Cyanophyceae</taxon>
        <taxon>Nostocales</taxon>
        <taxon>Nodulariaceae</taxon>
        <taxon>Anabaenopsis</taxon>
    </lineage>
</organism>
<dbReference type="SUPFAM" id="SSF54534">
    <property type="entry name" value="FKBP-like"/>
    <property type="match status" value="1"/>
</dbReference>
<dbReference type="OrthoDB" id="530022at2"/>
<reference evidence="3 4" key="1">
    <citation type="submission" date="2017-06" db="EMBL/GenBank/DDBJ databases">
        <title>Genome sequencing of cyanobaciteial culture collection at National Institute for Environmental Studies (NIES).</title>
        <authorList>
            <person name="Hirose Y."/>
            <person name="Shimura Y."/>
            <person name="Fujisawa T."/>
            <person name="Nakamura Y."/>
            <person name="Kawachi M."/>
        </authorList>
    </citation>
    <scope>NUCLEOTIDE SEQUENCE [LARGE SCALE GENOMIC DNA]</scope>
    <source>
        <strain evidence="3 4">NIES-21</strain>
    </source>
</reference>
<dbReference type="Gene3D" id="3.10.50.40">
    <property type="match status" value="1"/>
</dbReference>
<evidence type="ECO:0000313" key="3">
    <source>
        <dbReference type="EMBL" id="BAY16749.1"/>
    </source>
</evidence>
<dbReference type="PROSITE" id="PS50198">
    <property type="entry name" value="PPIC_PPIASE_2"/>
    <property type="match status" value="1"/>
</dbReference>
<gene>
    <name evidence="3" type="ORF">NIES21_25810</name>
</gene>
<protein>
    <recommendedName>
        <fullName evidence="2">PpiC domain-containing protein</fullName>
    </recommendedName>
</protein>
<dbReference type="Pfam" id="PF00639">
    <property type="entry name" value="Rotamase"/>
    <property type="match status" value="1"/>
</dbReference>